<dbReference type="InterPro" id="IPR027417">
    <property type="entry name" value="P-loop_NTPase"/>
</dbReference>
<reference evidence="4" key="1">
    <citation type="submission" date="2023-05" db="EMBL/GenBank/DDBJ databases">
        <authorList>
            <person name="Huff M."/>
        </authorList>
    </citation>
    <scope>NUCLEOTIDE SEQUENCE</scope>
</reference>
<dbReference type="InterPro" id="IPR000626">
    <property type="entry name" value="Ubiquitin-like_dom"/>
</dbReference>
<dbReference type="InterPro" id="IPR050130">
    <property type="entry name" value="ClpA_ClpB"/>
</dbReference>
<dbReference type="Proteomes" id="UP000834106">
    <property type="component" value="Chromosome 3"/>
</dbReference>
<keyword evidence="2" id="KW-0067">ATP-binding</keyword>
<dbReference type="PROSITE" id="PS00870">
    <property type="entry name" value="CLPAB_1"/>
    <property type="match status" value="1"/>
</dbReference>
<evidence type="ECO:0000313" key="4">
    <source>
        <dbReference type="EMBL" id="CAI9757864.1"/>
    </source>
</evidence>
<sequence length="287" mass="32306">MDAANLFKPMLARGQLRCIGSTTLEEYRKYVEKDAAFERCFQQVYVAEPKVAGMGAAVGEGLEQQYGPLSRALGRNLKLLSQRWEQKRTQEAPPDRQGESSLIVSGGDEVNVNIRCSNGSKFSMRTRLESTVQEFKAVLAQSCDVPAEQQCLIYKVELERVYSIICLLESIGVQEIGICIILEIDYWILFNIWLLMLWLKWQNLINLDADEMGLIGEGRVGLRMMGSRSRSLGFCKRSSEQDSLAIVSFDENLGPNGISRVVEDDMGCDDSFHDQHMNGNGSERRCI</sequence>
<keyword evidence="5" id="KW-1185">Reference proteome</keyword>
<dbReference type="GO" id="GO:0016887">
    <property type="term" value="F:ATP hydrolysis activity"/>
    <property type="evidence" value="ECO:0007669"/>
    <property type="project" value="TreeGrafter"/>
</dbReference>
<protein>
    <recommendedName>
        <fullName evidence="3">Ubiquitin-like domain-containing protein</fullName>
    </recommendedName>
</protein>
<dbReference type="EMBL" id="OU503038">
    <property type="protein sequence ID" value="CAI9757864.1"/>
    <property type="molecule type" value="Genomic_DNA"/>
</dbReference>
<dbReference type="Gene3D" id="3.10.20.90">
    <property type="entry name" value="Phosphatidylinositol 3-kinase Catalytic Subunit, Chain A, domain 1"/>
    <property type="match status" value="1"/>
</dbReference>
<gene>
    <name evidence="4" type="ORF">FPE_LOCUS5294</name>
</gene>
<dbReference type="InterPro" id="IPR018368">
    <property type="entry name" value="ClpA/B_CS1"/>
</dbReference>
<accession>A0AAD1YW00</accession>
<dbReference type="AlphaFoldDB" id="A0AAD1YW00"/>
<name>A0AAD1YW00_9LAMI</name>
<proteinExistence type="predicted"/>
<evidence type="ECO:0000313" key="5">
    <source>
        <dbReference type="Proteomes" id="UP000834106"/>
    </source>
</evidence>
<evidence type="ECO:0000256" key="2">
    <source>
        <dbReference type="ARBA" id="ARBA00022840"/>
    </source>
</evidence>
<dbReference type="PANTHER" id="PTHR11638:SF18">
    <property type="entry name" value="HEAT SHOCK PROTEIN 104"/>
    <property type="match status" value="1"/>
</dbReference>
<dbReference type="Pfam" id="PF00240">
    <property type="entry name" value="ubiquitin"/>
    <property type="match status" value="1"/>
</dbReference>
<dbReference type="InterPro" id="IPR029071">
    <property type="entry name" value="Ubiquitin-like_domsf"/>
</dbReference>
<dbReference type="SUPFAM" id="SSF52540">
    <property type="entry name" value="P-loop containing nucleoside triphosphate hydrolases"/>
    <property type="match status" value="1"/>
</dbReference>
<organism evidence="4 5">
    <name type="scientific">Fraxinus pennsylvanica</name>
    <dbReference type="NCBI Taxonomy" id="56036"/>
    <lineage>
        <taxon>Eukaryota</taxon>
        <taxon>Viridiplantae</taxon>
        <taxon>Streptophyta</taxon>
        <taxon>Embryophyta</taxon>
        <taxon>Tracheophyta</taxon>
        <taxon>Spermatophyta</taxon>
        <taxon>Magnoliopsida</taxon>
        <taxon>eudicotyledons</taxon>
        <taxon>Gunneridae</taxon>
        <taxon>Pentapetalae</taxon>
        <taxon>asterids</taxon>
        <taxon>lamiids</taxon>
        <taxon>Lamiales</taxon>
        <taxon>Oleaceae</taxon>
        <taxon>Oleeae</taxon>
        <taxon>Fraxinus</taxon>
    </lineage>
</organism>
<dbReference type="SUPFAM" id="SSF54236">
    <property type="entry name" value="Ubiquitin-like"/>
    <property type="match status" value="1"/>
</dbReference>
<evidence type="ECO:0000256" key="1">
    <source>
        <dbReference type="ARBA" id="ARBA00022741"/>
    </source>
</evidence>
<keyword evidence="1" id="KW-0547">Nucleotide-binding</keyword>
<dbReference type="GO" id="GO:0034605">
    <property type="term" value="P:cellular response to heat"/>
    <property type="evidence" value="ECO:0007669"/>
    <property type="project" value="TreeGrafter"/>
</dbReference>
<dbReference type="Gene3D" id="3.40.50.300">
    <property type="entry name" value="P-loop containing nucleotide triphosphate hydrolases"/>
    <property type="match status" value="1"/>
</dbReference>
<feature type="domain" description="Ubiquitin-like" evidence="3">
    <location>
        <begin position="112"/>
        <end position="155"/>
    </location>
</feature>
<evidence type="ECO:0000259" key="3">
    <source>
        <dbReference type="Pfam" id="PF00240"/>
    </source>
</evidence>
<dbReference type="PANTHER" id="PTHR11638">
    <property type="entry name" value="ATP-DEPENDENT CLP PROTEASE"/>
    <property type="match status" value="1"/>
</dbReference>
<dbReference type="GO" id="GO:0005737">
    <property type="term" value="C:cytoplasm"/>
    <property type="evidence" value="ECO:0007669"/>
    <property type="project" value="TreeGrafter"/>
</dbReference>
<dbReference type="GO" id="GO:0005524">
    <property type="term" value="F:ATP binding"/>
    <property type="evidence" value="ECO:0007669"/>
    <property type="project" value="UniProtKB-KW"/>
</dbReference>